<dbReference type="Pfam" id="PF03466">
    <property type="entry name" value="LysR_substrate"/>
    <property type="match status" value="1"/>
</dbReference>
<dbReference type="RefSeq" id="WP_053196707.1">
    <property type="nucleotide sequence ID" value="NZ_CP011409.1"/>
</dbReference>
<dbReference type="SUPFAM" id="SSF53850">
    <property type="entry name" value="Periplasmic binding protein-like II"/>
    <property type="match status" value="1"/>
</dbReference>
<keyword evidence="4" id="KW-0804">Transcription</keyword>
<evidence type="ECO:0000256" key="3">
    <source>
        <dbReference type="ARBA" id="ARBA00023125"/>
    </source>
</evidence>
<name>A0ABN4HVH6_9BURK</name>
<evidence type="ECO:0000313" key="8">
    <source>
        <dbReference type="Proteomes" id="UP000063429"/>
    </source>
</evidence>
<dbReference type="Pfam" id="PF00126">
    <property type="entry name" value="HTH_1"/>
    <property type="match status" value="1"/>
</dbReference>
<dbReference type="CDD" id="cd08451">
    <property type="entry name" value="PBP2_BudR"/>
    <property type="match status" value="1"/>
</dbReference>
<dbReference type="InterPro" id="IPR036390">
    <property type="entry name" value="WH_DNA-bd_sf"/>
</dbReference>
<evidence type="ECO:0000313" key="7">
    <source>
        <dbReference type="EMBL" id="AKZ64578.1"/>
    </source>
</evidence>
<evidence type="ECO:0000256" key="4">
    <source>
        <dbReference type="ARBA" id="ARBA00023163"/>
    </source>
</evidence>
<evidence type="ECO:0000256" key="1">
    <source>
        <dbReference type="ARBA" id="ARBA00009437"/>
    </source>
</evidence>
<dbReference type="PANTHER" id="PTHR30346:SF30">
    <property type="entry name" value="SMALL NEUTRAL PROTEASE REGULATORY PROTEIN"/>
    <property type="match status" value="1"/>
</dbReference>
<dbReference type="PANTHER" id="PTHR30346">
    <property type="entry name" value="TRANSCRIPTIONAL DUAL REGULATOR HCAR-RELATED"/>
    <property type="match status" value="1"/>
</dbReference>
<dbReference type="EMBL" id="CP011409">
    <property type="protein sequence ID" value="AKZ64578.1"/>
    <property type="molecule type" value="Genomic_DNA"/>
</dbReference>
<dbReference type="PRINTS" id="PR00039">
    <property type="entry name" value="HTHLYSR"/>
</dbReference>
<gene>
    <name evidence="6" type="ORF">F506_08855</name>
    <name evidence="7" type="ORF">F506_19685</name>
</gene>
<sequence length="308" mass="33882">MELRHLRYFLVVAEEQHFTRAAERLEMQQPPLSHQIRMLEKELGFDLFRRHPKGAELTAGGAAFLQEAKAILRSVELASAKAARAAQGFEGTIVIGFTSSAAAHPLIPGIIRAYRDAYPGVHLDLREGNAAELTEEIEDGKVNLGFLRAPVSQPRGIGFLQLLDEEMLLILPMGHALLGKQQTGDMPTVSLRALADEQFILVRRHGAPGMYSRLIEACENAGFTPHIASEVERMLTNISLVAAGGGISVVPASMKDFHRDSVVYCRIRDARPTLVAPITLVSRTASISPAEKNFLDLAKKITRQYKKN</sequence>
<proteinExistence type="inferred from homology"/>
<organism evidence="6 8">
    <name type="scientific">Herbaspirillum hiltneri N3</name>
    <dbReference type="NCBI Taxonomy" id="1262470"/>
    <lineage>
        <taxon>Bacteria</taxon>
        <taxon>Pseudomonadati</taxon>
        <taxon>Pseudomonadota</taxon>
        <taxon>Betaproteobacteria</taxon>
        <taxon>Burkholderiales</taxon>
        <taxon>Oxalobacteraceae</taxon>
        <taxon>Herbaspirillum</taxon>
    </lineage>
</organism>
<feature type="domain" description="HTH lysR-type" evidence="5">
    <location>
        <begin position="1"/>
        <end position="58"/>
    </location>
</feature>
<dbReference type="InterPro" id="IPR005119">
    <property type="entry name" value="LysR_subst-bd"/>
</dbReference>
<dbReference type="SUPFAM" id="SSF46785">
    <property type="entry name" value="Winged helix' DNA-binding domain"/>
    <property type="match status" value="1"/>
</dbReference>
<dbReference type="InterPro" id="IPR036388">
    <property type="entry name" value="WH-like_DNA-bd_sf"/>
</dbReference>
<comment type="similarity">
    <text evidence="1">Belongs to the LysR transcriptional regulatory family.</text>
</comment>
<dbReference type="Proteomes" id="UP000063429">
    <property type="component" value="Chromosome"/>
</dbReference>
<dbReference type="InterPro" id="IPR037410">
    <property type="entry name" value="BudR_PBP2"/>
</dbReference>
<protein>
    <submittedName>
        <fullName evidence="6">LysR family transcriptional regulator</fullName>
    </submittedName>
</protein>
<reference evidence="6" key="2">
    <citation type="journal article" date="2015" name="Genome Announc.">
        <title>Expanding the biotechnology potential of lactobacilli through comparative genomics of 213 strains and associated genera.</title>
        <authorList>
            <person name="Sun Z."/>
            <person name="Harris H.M."/>
            <person name="McCann A."/>
            <person name="Guo C."/>
            <person name="Argimon S."/>
            <person name="Zhang W."/>
            <person name="Yang X."/>
            <person name="Jeffery I.B."/>
            <person name="Cooney J.C."/>
            <person name="Kagawa T.F."/>
            <person name="Liu W."/>
            <person name="Song Y."/>
            <person name="Salvetti E."/>
            <person name="Wrobel A."/>
            <person name="Rasinkangas P."/>
            <person name="Parkhill J."/>
            <person name="Rea M.C."/>
            <person name="O'Sullivan O."/>
            <person name="Ritari J."/>
            <person name="Douillard F.P."/>
            <person name="Paul Ross R."/>
            <person name="Yang R."/>
            <person name="Briner A.E."/>
            <person name="Felis G.E."/>
            <person name="de Vos W.M."/>
            <person name="Barrangou R."/>
            <person name="Klaenhammer T.R."/>
            <person name="Caufield P.W."/>
            <person name="Cui Y."/>
            <person name="Zhang H."/>
            <person name="O'Toole P.W."/>
        </authorList>
    </citation>
    <scope>NUCLEOTIDE SEQUENCE</scope>
    <source>
        <strain evidence="6">N3</strain>
    </source>
</reference>
<dbReference type="Gene3D" id="1.10.10.10">
    <property type="entry name" value="Winged helix-like DNA-binding domain superfamily/Winged helix DNA-binding domain"/>
    <property type="match status" value="1"/>
</dbReference>
<accession>A0ABN4HVH6</accession>
<dbReference type="EMBL" id="CP011409">
    <property type="protein sequence ID" value="AKZ62773.1"/>
    <property type="molecule type" value="Genomic_DNA"/>
</dbReference>
<keyword evidence="2" id="KW-0805">Transcription regulation</keyword>
<dbReference type="PROSITE" id="PS50931">
    <property type="entry name" value="HTH_LYSR"/>
    <property type="match status" value="1"/>
</dbReference>
<keyword evidence="3" id="KW-0238">DNA-binding</keyword>
<evidence type="ECO:0000259" key="5">
    <source>
        <dbReference type="PROSITE" id="PS50931"/>
    </source>
</evidence>
<evidence type="ECO:0000256" key="2">
    <source>
        <dbReference type="ARBA" id="ARBA00023015"/>
    </source>
</evidence>
<evidence type="ECO:0000313" key="6">
    <source>
        <dbReference type="EMBL" id="AKZ62773.1"/>
    </source>
</evidence>
<dbReference type="Gene3D" id="3.40.190.10">
    <property type="entry name" value="Periplasmic binding protein-like II"/>
    <property type="match status" value="2"/>
</dbReference>
<keyword evidence="8" id="KW-1185">Reference proteome</keyword>
<reference evidence="8" key="1">
    <citation type="journal article" date="2015" name="Genome Announc.">
        <title>Complete Genome Sequence of Herbaspirillum hiltneri N3 (DSM 17495), Isolated from Surface-Sterilized Wheat Roots.</title>
        <authorList>
            <person name="Guizelini D."/>
            <person name="Saizaki P.M."/>
            <person name="Coimbra N.A."/>
            <person name="Weiss V.A."/>
            <person name="Faoro H."/>
            <person name="Sfeir M.Z."/>
            <person name="Baura V.A."/>
            <person name="Monteiro R.A."/>
            <person name="Chubatsu L.S."/>
            <person name="Souza E.M."/>
            <person name="Cruz L.M."/>
            <person name="Pedrosa F.O."/>
            <person name="Raittz R.T."/>
            <person name="Marchaukoski J.N."/>
            <person name="Steffens M.B."/>
        </authorList>
    </citation>
    <scope>NUCLEOTIDE SEQUENCE [LARGE SCALE GENOMIC DNA]</scope>
    <source>
        <strain evidence="8">N3</strain>
    </source>
</reference>
<dbReference type="InterPro" id="IPR000847">
    <property type="entry name" value="LysR_HTH_N"/>
</dbReference>